<feature type="compositionally biased region" description="Basic and acidic residues" evidence="1">
    <location>
        <begin position="14"/>
        <end position="23"/>
    </location>
</feature>
<organism evidence="2 3">
    <name type="scientific">Mesorhizobium prunaredense</name>
    <dbReference type="NCBI Taxonomy" id="1631249"/>
    <lineage>
        <taxon>Bacteria</taxon>
        <taxon>Pseudomonadati</taxon>
        <taxon>Pseudomonadota</taxon>
        <taxon>Alphaproteobacteria</taxon>
        <taxon>Hyphomicrobiales</taxon>
        <taxon>Phyllobacteriaceae</taxon>
        <taxon>Mesorhizobium</taxon>
    </lineage>
</organism>
<dbReference type="EMBL" id="FTPD01000045">
    <property type="protein sequence ID" value="SIT58510.1"/>
    <property type="molecule type" value="Genomic_DNA"/>
</dbReference>
<feature type="region of interest" description="Disordered" evidence="1">
    <location>
        <begin position="115"/>
        <end position="138"/>
    </location>
</feature>
<evidence type="ECO:0000256" key="1">
    <source>
        <dbReference type="SAM" id="MobiDB-lite"/>
    </source>
</evidence>
<reference evidence="3" key="1">
    <citation type="submission" date="2017-01" db="EMBL/GenBank/DDBJ databases">
        <authorList>
            <person name="Brunel B."/>
        </authorList>
    </citation>
    <scope>NUCLEOTIDE SEQUENCE [LARGE SCALE GENOMIC DNA]</scope>
</reference>
<accession>A0A1R3VF19</accession>
<feature type="region of interest" description="Disordered" evidence="1">
    <location>
        <begin position="1"/>
        <end position="23"/>
    </location>
</feature>
<sequence>MLPPHSAGAAGPRPVDRNQSGHREAALRPVGCDHSLLSGLRPCSGLTRAGRLHPNLATYGRPQGICSVSVFFRLGFLQTLTLKSQNVACATVEWLFSGIKRLLANVWNQARSGHSLHARHRSPRGQNGIPFRVPSARF</sequence>
<protein>
    <submittedName>
        <fullName evidence="2">Uncharacterized protein</fullName>
    </submittedName>
</protein>
<dbReference type="Proteomes" id="UP000188388">
    <property type="component" value="Unassembled WGS sequence"/>
</dbReference>
<keyword evidence="3" id="KW-1185">Reference proteome</keyword>
<dbReference type="AlphaFoldDB" id="A0A1R3VF19"/>
<proteinExistence type="predicted"/>
<evidence type="ECO:0000313" key="3">
    <source>
        <dbReference type="Proteomes" id="UP000188388"/>
    </source>
</evidence>
<name>A0A1R3VF19_9HYPH</name>
<dbReference type="STRING" id="1631249.BQ8794_50612"/>
<evidence type="ECO:0000313" key="2">
    <source>
        <dbReference type="EMBL" id="SIT58510.1"/>
    </source>
</evidence>
<gene>
    <name evidence="2" type="ORF">BQ8794_50612</name>
</gene>